<dbReference type="Pfam" id="PF00151">
    <property type="entry name" value="Lipase"/>
    <property type="match status" value="1"/>
</dbReference>
<evidence type="ECO:0000256" key="8">
    <source>
        <dbReference type="ARBA" id="ARBA00023157"/>
    </source>
</evidence>
<dbReference type="PANTHER" id="PTHR11610">
    <property type="entry name" value="LIPASE"/>
    <property type="match status" value="1"/>
</dbReference>
<accession>A0A859IQT6</accession>
<evidence type="ECO:0000256" key="2">
    <source>
        <dbReference type="ARBA" id="ARBA00010701"/>
    </source>
</evidence>
<dbReference type="GO" id="GO:0005615">
    <property type="term" value="C:extracellular space"/>
    <property type="evidence" value="ECO:0007669"/>
    <property type="project" value="TreeGrafter"/>
</dbReference>
<comment type="catalytic activity">
    <reaction evidence="12">
        <text>1,2-di-(9Z)-octadecenoyl-sn-glycero-3-phospho-L-serine + H2O = 2-(9Z-octadecenoyl)-sn-glycero-3-phospho-L-serine + (9Z)-octadecenoate + H(+)</text>
        <dbReference type="Rhea" id="RHEA:40491"/>
        <dbReference type="ChEBI" id="CHEBI:15377"/>
        <dbReference type="ChEBI" id="CHEBI:15378"/>
        <dbReference type="ChEBI" id="CHEBI:30823"/>
        <dbReference type="ChEBI" id="CHEBI:74905"/>
        <dbReference type="ChEBI" id="CHEBI:77342"/>
    </reaction>
    <physiologicalReaction direction="left-to-right" evidence="12">
        <dbReference type="Rhea" id="RHEA:40492"/>
    </physiologicalReaction>
</comment>
<keyword evidence="9" id="KW-0325">Glycoprotein</keyword>
<comment type="catalytic activity">
    <reaction evidence="11">
        <text>1-(9Z-octadecenoyl)-sn-glycero-3-phospho-L-serine + H2O = sn-glycero-3-phospho-L-serine + (9Z)-octadecenoate + H(+)</text>
        <dbReference type="Rhea" id="RHEA:40499"/>
        <dbReference type="ChEBI" id="CHEBI:15377"/>
        <dbReference type="ChEBI" id="CHEBI:15378"/>
        <dbReference type="ChEBI" id="CHEBI:30823"/>
        <dbReference type="ChEBI" id="CHEBI:64765"/>
        <dbReference type="ChEBI" id="CHEBI:74617"/>
    </reaction>
    <physiologicalReaction direction="left-to-right" evidence="11">
        <dbReference type="Rhea" id="RHEA:40500"/>
    </physiologicalReaction>
</comment>
<evidence type="ECO:0000256" key="5">
    <source>
        <dbReference type="ARBA" id="ARBA00022801"/>
    </source>
</evidence>
<keyword evidence="6" id="KW-0442">Lipid degradation</keyword>
<evidence type="ECO:0000313" key="17">
    <source>
        <dbReference type="EMBL" id="QKY88613.1"/>
    </source>
</evidence>
<evidence type="ECO:0000256" key="15">
    <source>
        <dbReference type="SAM" id="SignalP"/>
    </source>
</evidence>
<keyword evidence="8" id="KW-1015">Disulfide bond</keyword>
<feature type="domain" description="Lipase" evidence="16">
    <location>
        <begin position="142"/>
        <end position="379"/>
    </location>
</feature>
<evidence type="ECO:0000256" key="6">
    <source>
        <dbReference type="ARBA" id="ARBA00022963"/>
    </source>
</evidence>
<organism evidence="17">
    <name type="scientific">Tetracapsuloides bryosalmonae</name>
    <dbReference type="NCBI Taxonomy" id="271932"/>
    <lineage>
        <taxon>Eukaryota</taxon>
        <taxon>Metazoa</taxon>
        <taxon>Cnidaria</taxon>
        <taxon>Myxozoa</taxon>
        <taxon>Malacosporea</taxon>
        <taxon>Malacovalvulida</taxon>
        <taxon>Saccosporidae</taxon>
        <taxon>Tetracapsuloides</taxon>
    </lineage>
</organism>
<evidence type="ECO:0000256" key="4">
    <source>
        <dbReference type="ARBA" id="ARBA00022729"/>
    </source>
</evidence>
<reference evidence="17" key="1">
    <citation type="submission" date="2019-06" db="EMBL/GenBank/DDBJ databases">
        <title>De novo transcriptome assembly of the myxozoan parasite Tetracapsuloides bryosalmonae: A two-host sequencing approach to uncover specific expression profiles.</title>
        <authorList>
            <person name="Faber M."/>
            <person name="Yoon S."/>
            <person name="Shaw S."/>
            <person name="de Paiva Alves E."/>
            <person name="Okamura B."/>
            <person name="Hartikainen H."/>
            <person name="Secombes C.J."/>
            <person name="Holland J.W."/>
        </authorList>
    </citation>
    <scope>NUCLEOTIDE SEQUENCE</scope>
    <source>
        <tissue evidence="17">Spore sac</tissue>
    </source>
</reference>
<comment type="subcellular location">
    <subcellularLocation>
        <location evidence="1">Secreted</location>
    </subcellularLocation>
</comment>
<evidence type="ECO:0000256" key="10">
    <source>
        <dbReference type="ARBA" id="ARBA00040696"/>
    </source>
</evidence>
<evidence type="ECO:0000256" key="12">
    <source>
        <dbReference type="ARBA" id="ARBA00048646"/>
    </source>
</evidence>
<protein>
    <recommendedName>
        <fullName evidence="10">Phospholipase A1 member A</fullName>
    </recommendedName>
</protein>
<comment type="catalytic activity">
    <reaction evidence="13">
        <text>1-hexadecanoyl-2-(5Z,8Z,11Z,14Z-eicosatetraenoyl)-sn-glycero-3-phospho-L-serine + H2O = 2-(5Z,8Z,11Z,14Z)-eicosatetraenoyl-sn-glycero-3-phospho-L-serine + hexadecanoate + H(+)</text>
        <dbReference type="Rhea" id="RHEA:41187"/>
        <dbReference type="ChEBI" id="CHEBI:7896"/>
        <dbReference type="ChEBI" id="CHEBI:15377"/>
        <dbReference type="ChEBI" id="CHEBI:15378"/>
        <dbReference type="ChEBI" id="CHEBI:75032"/>
        <dbReference type="ChEBI" id="CHEBI:77830"/>
    </reaction>
    <physiologicalReaction direction="left-to-right" evidence="13">
        <dbReference type="Rhea" id="RHEA:41188"/>
    </physiologicalReaction>
</comment>
<sequence>MNKRIYKIIYLALILISFECSKILEKVLKHRKYVCITTKYCYSRWGPYKHPIFELQPQQVPVNIYAYNHEFYGDEISNVKQSTLCWKLDTLRISLLVHDHNDLMTSDHWTFKTALANLVNYDNIFYEHYKRCVRKCYKKNEKCRKKCKNFEKFYKIYGTTFLIIDYSQIRYLSYPQAVGTIRYVSTVVFNFLKENRKCRWVHPDNKDKYVWFPYYRVYNGVGAGMGAHLIGQVAFALKKVGGSFYKITGLNPSTFLFQHGYVTEYMDETDAKFTVSLKSAQSFLEHWKIFDTPQISYAKTQLIVNRGYNQPNCEFSFKTMLAFDRFKCDYDLAIYMYLYSINIGQWEFYEAKNYKDFIQGRVYSCYEKNCYYIDSHLQHYYSIYPVTLYTITLKNEPYRGKIFFVEIICENAFSFNGKIDIRILHKNHHNSDLVRLNVGYKFGTIRVMKLIAVEDNGDPASIKIISTRMVGKLKKISIINHQLRKDQMRDKYKYEACFDQIWLGNEETAYFGNCRNT</sequence>
<evidence type="ECO:0000256" key="9">
    <source>
        <dbReference type="ARBA" id="ARBA00023180"/>
    </source>
</evidence>
<dbReference type="SUPFAM" id="SSF53474">
    <property type="entry name" value="alpha/beta-Hydrolases"/>
    <property type="match status" value="1"/>
</dbReference>
<keyword evidence="3" id="KW-0964">Secreted</keyword>
<keyword evidence="4 15" id="KW-0732">Signal</keyword>
<evidence type="ECO:0000256" key="13">
    <source>
        <dbReference type="ARBA" id="ARBA00048700"/>
    </source>
</evidence>
<proteinExistence type="evidence at transcript level"/>
<feature type="signal peptide" evidence="15">
    <location>
        <begin position="1"/>
        <end position="20"/>
    </location>
</feature>
<evidence type="ECO:0000256" key="7">
    <source>
        <dbReference type="ARBA" id="ARBA00023098"/>
    </source>
</evidence>
<comment type="similarity">
    <text evidence="2 14">Belongs to the AB hydrolase superfamily. Lipase family.</text>
</comment>
<evidence type="ECO:0000259" key="16">
    <source>
        <dbReference type="Pfam" id="PF00151"/>
    </source>
</evidence>
<dbReference type="EMBL" id="MN056829">
    <property type="protein sequence ID" value="QKY88613.1"/>
    <property type="molecule type" value="mRNA"/>
</dbReference>
<evidence type="ECO:0000256" key="14">
    <source>
        <dbReference type="RuleBase" id="RU004262"/>
    </source>
</evidence>
<evidence type="ECO:0000256" key="11">
    <source>
        <dbReference type="ARBA" id="ARBA00048284"/>
    </source>
</evidence>
<evidence type="ECO:0000256" key="1">
    <source>
        <dbReference type="ARBA" id="ARBA00004613"/>
    </source>
</evidence>
<dbReference type="AlphaFoldDB" id="A0A859IQT6"/>
<dbReference type="PANTHER" id="PTHR11610:SF111">
    <property type="entry name" value="PHOSPHOLIPASE A1 MEMBER A"/>
    <property type="match status" value="1"/>
</dbReference>
<evidence type="ECO:0000256" key="3">
    <source>
        <dbReference type="ARBA" id="ARBA00022525"/>
    </source>
</evidence>
<dbReference type="InterPro" id="IPR029058">
    <property type="entry name" value="AB_hydrolase_fold"/>
</dbReference>
<dbReference type="Gene3D" id="3.40.50.1820">
    <property type="entry name" value="alpha/beta hydrolase"/>
    <property type="match status" value="1"/>
</dbReference>
<dbReference type="GO" id="GO:0016042">
    <property type="term" value="P:lipid catabolic process"/>
    <property type="evidence" value="ECO:0007669"/>
    <property type="project" value="UniProtKB-KW"/>
</dbReference>
<keyword evidence="5" id="KW-0378">Hydrolase</keyword>
<dbReference type="GO" id="GO:0008970">
    <property type="term" value="F:phospholipase A1 activity"/>
    <property type="evidence" value="ECO:0007669"/>
    <property type="project" value="TreeGrafter"/>
</dbReference>
<dbReference type="InterPro" id="IPR013818">
    <property type="entry name" value="Lipase"/>
</dbReference>
<dbReference type="InterPro" id="IPR000734">
    <property type="entry name" value="TAG_lipase"/>
</dbReference>
<name>A0A859IQT6_9CNID</name>
<feature type="chain" id="PRO_5032488526" description="Phospholipase A1 member A" evidence="15">
    <location>
        <begin position="21"/>
        <end position="517"/>
    </location>
</feature>
<keyword evidence="7" id="KW-0443">Lipid metabolism</keyword>